<keyword evidence="3" id="KW-1185">Reference proteome</keyword>
<accession>A0A5B7K328</accession>
<evidence type="ECO:0000313" key="2">
    <source>
        <dbReference type="EMBL" id="MPD00967.1"/>
    </source>
</evidence>
<comment type="caution">
    <text evidence="2">The sequence shown here is derived from an EMBL/GenBank/DDBJ whole genome shotgun (WGS) entry which is preliminary data.</text>
</comment>
<evidence type="ECO:0000313" key="3">
    <source>
        <dbReference type="Proteomes" id="UP000324222"/>
    </source>
</evidence>
<dbReference type="AlphaFoldDB" id="A0A5B7K328"/>
<reference evidence="2 3" key="1">
    <citation type="submission" date="2019-05" db="EMBL/GenBank/DDBJ databases">
        <title>Another draft genome of Portunus trituberculatus and its Hox gene families provides insights of decapod evolution.</title>
        <authorList>
            <person name="Jeong J.-H."/>
            <person name="Song I."/>
            <person name="Kim S."/>
            <person name="Choi T."/>
            <person name="Kim D."/>
            <person name="Ryu S."/>
            <person name="Kim W."/>
        </authorList>
    </citation>
    <scope>NUCLEOTIDE SEQUENCE [LARGE SCALE GENOMIC DNA]</scope>
    <source>
        <tissue evidence="2">Muscle</tissue>
    </source>
</reference>
<sequence>MMRPKQVLVFLLPSWGGGRHLSGSPEQEGSSGGEDSTGTKAIVAGGHNYSTSMRKEKDTSTRNTQKQSRSLRN</sequence>
<feature type="compositionally biased region" description="Polar residues" evidence="1">
    <location>
        <begin position="61"/>
        <end position="73"/>
    </location>
</feature>
<name>A0A5B7K328_PORTR</name>
<proteinExistence type="predicted"/>
<organism evidence="2 3">
    <name type="scientific">Portunus trituberculatus</name>
    <name type="common">Swimming crab</name>
    <name type="synonym">Neptunus trituberculatus</name>
    <dbReference type="NCBI Taxonomy" id="210409"/>
    <lineage>
        <taxon>Eukaryota</taxon>
        <taxon>Metazoa</taxon>
        <taxon>Ecdysozoa</taxon>
        <taxon>Arthropoda</taxon>
        <taxon>Crustacea</taxon>
        <taxon>Multicrustacea</taxon>
        <taxon>Malacostraca</taxon>
        <taxon>Eumalacostraca</taxon>
        <taxon>Eucarida</taxon>
        <taxon>Decapoda</taxon>
        <taxon>Pleocyemata</taxon>
        <taxon>Brachyura</taxon>
        <taxon>Eubrachyura</taxon>
        <taxon>Portunoidea</taxon>
        <taxon>Portunidae</taxon>
        <taxon>Portuninae</taxon>
        <taxon>Portunus</taxon>
    </lineage>
</organism>
<feature type="compositionally biased region" description="Low complexity" evidence="1">
    <location>
        <begin position="22"/>
        <end position="38"/>
    </location>
</feature>
<gene>
    <name evidence="2" type="ORF">E2C01_096475</name>
</gene>
<feature type="region of interest" description="Disordered" evidence="1">
    <location>
        <begin position="13"/>
        <end position="73"/>
    </location>
</feature>
<evidence type="ECO:0000256" key="1">
    <source>
        <dbReference type="SAM" id="MobiDB-lite"/>
    </source>
</evidence>
<dbReference type="Proteomes" id="UP000324222">
    <property type="component" value="Unassembled WGS sequence"/>
</dbReference>
<dbReference type="EMBL" id="VSRR010125148">
    <property type="protein sequence ID" value="MPD00967.1"/>
    <property type="molecule type" value="Genomic_DNA"/>
</dbReference>
<protein>
    <submittedName>
        <fullName evidence="2">Uncharacterized protein</fullName>
    </submittedName>
</protein>